<keyword evidence="6" id="KW-1185">Reference proteome</keyword>
<dbReference type="InterPro" id="IPR018376">
    <property type="entry name" value="Enoyl-CoA_hyd/isom_CS"/>
</dbReference>
<dbReference type="PROSITE" id="PS00166">
    <property type="entry name" value="ENOYL_COA_HYDRATASE"/>
    <property type="match status" value="1"/>
</dbReference>
<keyword evidence="2" id="KW-0443">Lipid metabolism</keyword>
<dbReference type="InterPro" id="IPR029045">
    <property type="entry name" value="ClpP/crotonase-like_dom_sf"/>
</dbReference>
<evidence type="ECO:0000256" key="1">
    <source>
        <dbReference type="ARBA" id="ARBA00005254"/>
    </source>
</evidence>
<dbReference type="PANTHER" id="PTHR11941">
    <property type="entry name" value="ENOYL-COA HYDRATASE-RELATED"/>
    <property type="match status" value="1"/>
</dbReference>
<gene>
    <name evidence="5" type="ORF">N4T19_13730</name>
</gene>
<evidence type="ECO:0000313" key="6">
    <source>
        <dbReference type="Proteomes" id="UP001058290"/>
    </source>
</evidence>
<organism evidence="5 6">
    <name type="scientific">Comamonas squillarum</name>
    <dbReference type="NCBI Taxonomy" id="2977320"/>
    <lineage>
        <taxon>Bacteria</taxon>
        <taxon>Pseudomonadati</taxon>
        <taxon>Pseudomonadota</taxon>
        <taxon>Betaproteobacteria</taxon>
        <taxon>Burkholderiales</taxon>
        <taxon>Comamonadaceae</taxon>
        <taxon>Comamonas</taxon>
    </lineage>
</organism>
<dbReference type="Proteomes" id="UP001058290">
    <property type="component" value="Chromosome"/>
</dbReference>
<name>A0ABY5ZS49_9BURK</name>
<protein>
    <submittedName>
        <fullName evidence="5">Crotonase/enoyl-CoA hydratase family protein</fullName>
    </submittedName>
</protein>
<dbReference type="SUPFAM" id="SSF52096">
    <property type="entry name" value="ClpP/crotonase"/>
    <property type="match status" value="1"/>
</dbReference>
<comment type="similarity">
    <text evidence="1 4">Belongs to the enoyl-CoA hydratase/isomerase family.</text>
</comment>
<dbReference type="Pfam" id="PF00378">
    <property type="entry name" value="ECH_1"/>
    <property type="match status" value="1"/>
</dbReference>
<evidence type="ECO:0000256" key="3">
    <source>
        <dbReference type="ARBA" id="ARBA00023239"/>
    </source>
</evidence>
<evidence type="ECO:0000313" key="5">
    <source>
        <dbReference type="EMBL" id="UXC16793.1"/>
    </source>
</evidence>
<keyword evidence="3" id="KW-0456">Lyase</keyword>
<proteinExistence type="inferred from homology"/>
<dbReference type="EMBL" id="CP104377">
    <property type="protein sequence ID" value="UXC16793.1"/>
    <property type="molecule type" value="Genomic_DNA"/>
</dbReference>
<dbReference type="RefSeq" id="WP_260718287.1">
    <property type="nucleotide sequence ID" value="NZ_CP104377.1"/>
</dbReference>
<sequence length="258" mass="26740">MSGSETAELLVETRGPVLIMQLNRPQARNAATLEMAEAMASALDALDSQPELRVGIITGAGGSFCAGMDLKGFLQGKRPSLPGRGFCGLTMRPPAKPLIAAVEGYALAGGFELALACDLIVAARDAQFGLPEVKRGLAASAGGLLRLPRRLPYHVAMECILTGDMFGAERFAQLGLVNRLTAPGGALDAALALAQTIAANGPLAVAASKQVASQSGEWPLAEMFDRQAVITAPVFSSQDAREGAAAFAEKRPPVWKGA</sequence>
<dbReference type="NCBIfam" id="NF006100">
    <property type="entry name" value="PRK08252.1"/>
    <property type="match status" value="1"/>
</dbReference>
<evidence type="ECO:0000256" key="2">
    <source>
        <dbReference type="ARBA" id="ARBA00023098"/>
    </source>
</evidence>
<accession>A0ABY5ZS49</accession>
<dbReference type="Gene3D" id="3.90.226.10">
    <property type="entry name" value="2-enoyl-CoA Hydratase, Chain A, domain 1"/>
    <property type="match status" value="1"/>
</dbReference>
<dbReference type="Gene3D" id="1.10.12.10">
    <property type="entry name" value="Lyase 2-enoyl-coa Hydratase, Chain A, domain 2"/>
    <property type="match status" value="1"/>
</dbReference>
<dbReference type="InterPro" id="IPR014748">
    <property type="entry name" value="Enoyl-CoA_hydra_C"/>
</dbReference>
<dbReference type="PANTHER" id="PTHR11941:SF169">
    <property type="entry name" value="(7AS)-7A-METHYL-1,5-DIOXO-2,3,5,6,7,7A-HEXAHYDRO-1H-INDENE-CARBOXYL-COA HYDROLASE"/>
    <property type="match status" value="1"/>
</dbReference>
<dbReference type="InterPro" id="IPR001753">
    <property type="entry name" value="Enoyl-CoA_hydra/iso"/>
</dbReference>
<dbReference type="CDD" id="cd06558">
    <property type="entry name" value="crotonase-like"/>
    <property type="match status" value="1"/>
</dbReference>
<evidence type="ECO:0000256" key="4">
    <source>
        <dbReference type="RuleBase" id="RU003707"/>
    </source>
</evidence>
<reference evidence="5" key="1">
    <citation type="submission" date="2022-09" db="EMBL/GenBank/DDBJ databases">
        <title>Bacterial diversity in gut of crayfish and pufferfish.</title>
        <authorList>
            <person name="Huang Y."/>
        </authorList>
    </citation>
    <scope>NUCLEOTIDE SEQUENCE</scope>
    <source>
        <strain evidence="5">PR12</strain>
    </source>
</reference>